<sequence>MLIIPCQGVIYQGNLSAISYQLSAISYQLSAISYQLSAISYQLSVYELGHSVEASQRRSITASKPVPLTTDG</sequence>
<evidence type="ECO:0000313" key="2">
    <source>
        <dbReference type="Proteomes" id="UP000003959"/>
    </source>
</evidence>
<keyword evidence="2" id="KW-1185">Reference proteome</keyword>
<evidence type="ECO:0000313" key="1">
    <source>
        <dbReference type="EMBL" id="EGJ30830.1"/>
    </source>
</evidence>
<accession>F4XWU5</accession>
<gene>
    <name evidence="1" type="ORF">LYNGBM3L_46080</name>
</gene>
<name>F4XWU5_9CYAN</name>
<dbReference type="EMBL" id="GL890945">
    <property type="protein sequence ID" value="EGJ30830.1"/>
    <property type="molecule type" value="Genomic_DNA"/>
</dbReference>
<dbReference type="Proteomes" id="UP000003959">
    <property type="component" value="Unassembled WGS sequence"/>
</dbReference>
<proteinExistence type="predicted"/>
<reference evidence="2" key="1">
    <citation type="journal article" date="2011" name="Proc. Natl. Acad. Sci. U.S.A.">
        <title>Genomic insights into the physiology and ecology of the marine filamentous cyanobacterium Lyngbya majuscula.</title>
        <authorList>
            <person name="Jones A.C."/>
            <person name="Monroe E.A."/>
            <person name="Podell S."/>
            <person name="Hess W.R."/>
            <person name="Klages S."/>
            <person name="Esquenazi E."/>
            <person name="Niessen S."/>
            <person name="Hoover H."/>
            <person name="Rothmann M."/>
            <person name="Lasken R.S."/>
            <person name="Yates J.R.III."/>
            <person name="Reinhardt R."/>
            <person name="Kube M."/>
            <person name="Burkart M.D."/>
            <person name="Allen E.E."/>
            <person name="Dorrestein P.C."/>
            <person name="Gerwick W.H."/>
            <person name="Gerwick L."/>
        </authorList>
    </citation>
    <scope>NUCLEOTIDE SEQUENCE [LARGE SCALE GENOMIC DNA]</scope>
    <source>
        <strain evidence="2">3L</strain>
    </source>
</reference>
<dbReference type="HOGENOM" id="CLU_2717948_0_0_3"/>
<organism evidence="1 2">
    <name type="scientific">Moorena producens 3L</name>
    <dbReference type="NCBI Taxonomy" id="489825"/>
    <lineage>
        <taxon>Bacteria</taxon>
        <taxon>Bacillati</taxon>
        <taxon>Cyanobacteriota</taxon>
        <taxon>Cyanophyceae</taxon>
        <taxon>Coleofasciculales</taxon>
        <taxon>Coleofasciculaceae</taxon>
        <taxon>Moorena</taxon>
    </lineage>
</organism>
<protein>
    <submittedName>
        <fullName evidence="1">Uncharacterized protein</fullName>
    </submittedName>
</protein>
<dbReference type="AlphaFoldDB" id="F4XWU5"/>